<dbReference type="GO" id="GO:0003677">
    <property type="term" value="F:DNA binding"/>
    <property type="evidence" value="ECO:0007669"/>
    <property type="project" value="TreeGrafter"/>
</dbReference>
<dbReference type="Pfam" id="PF06584">
    <property type="entry name" value="DIRP"/>
    <property type="match status" value="1"/>
</dbReference>
<feature type="region of interest" description="Disordered" evidence="4">
    <location>
        <begin position="18"/>
        <end position="122"/>
    </location>
</feature>
<dbReference type="OrthoDB" id="2339771at2759"/>
<evidence type="ECO:0000259" key="5">
    <source>
        <dbReference type="SMART" id="SM01135"/>
    </source>
</evidence>
<dbReference type="Pfam" id="PF19438">
    <property type="entry name" value="LIN9_C"/>
    <property type="match status" value="1"/>
</dbReference>
<evidence type="ECO:0000313" key="6">
    <source>
        <dbReference type="EMBL" id="CDW39812.1"/>
    </source>
</evidence>
<dbReference type="PANTHER" id="PTHR21689:SF2">
    <property type="entry name" value="PROTEIN LIN-9 HOMOLOG"/>
    <property type="match status" value="1"/>
</dbReference>
<accession>A0A0K2UPL5</accession>
<dbReference type="GO" id="GO:0017053">
    <property type="term" value="C:transcription repressor complex"/>
    <property type="evidence" value="ECO:0007669"/>
    <property type="project" value="InterPro"/>
</dbReference>
<proteinExistence type="inferred from homology"/>
<name>A0A0K2UPL5_LEPSM</name>
<evidence type="ECO:0000256" key="3">
    <source>
        <dbReference type="ARBA" id="ARBA00023242"/>
    </source>
</evidence>
<sequence length="583" mass="66274">MSVRKEDRLNPLAFLGLKRVGVEEEEETEEDPSISKQGGITLNRRGIPARKRKKNSLIYGTDDLVSIPIRSPRKRGPKNPKNEESKIVESVSGRKKKPTSTSSSPAPTPTKPEKKNGLFSPSPIKKLKFEDELTTPEKETAHRLGVALRNLLKLPKAHKWVCFEFFYSNIDKVLFHGENDFMVCLRESFPRLKTRRLTRVEWCKIRRMMGKPRRCSSAFFCEERAELARKRHKIRMLQQRKQTDITNIKDLPEDIPLQLTIGTRVTARLRTPQDGLFTGAVDAFDTSNNTYRITFDRLGLDTHSIPDYEVLSNEDPEMMSLSSFAAKVRTRPQSSQSPYPSPLKYGLNYSPTLGKDPLLSGSTPRGKVMRGHGHLGCYPVRFLERIVRLSKCLKIKREKVDNLRKLNSQGEKLKTYGEFVHEDFQRRYASNVIDLSNLNRDLNEHLKTIQEYAQQFGSAAAGPIISLPNMVREGCKEEAYDTVTKNNSSGDHAYVESPRILALVSSLTALMIQIKQLADGERNSFELQALHETINEIKGTIDSSNTSKYEDNVEVHIQHIQSGLSRLGNLHAFMLPQKVAKED</sequence>
<dbReference type="PANTHER" id="PTHR21689">
    <property type="entry name" value="LIN-9"/>
    <property type="match status" value="1"/>
</dbReference>
<comment type="similarity">
    <text evidence="2">Belongs to the lin-9 family.</text>
</comment>
<dbReference type="SMART" id="SM01135">
    <property type="entry name" value="DIRP"/>
    <property type="match status" value="1"/>
</dbReference>
<protein>
    <submittedName>
        <fullName evidence="6">Protein lin9 homolog [Megachile rotundata]</fullName>
    </submittedName>
</protein>
<dbReference type="AlphaFoldDB" id="A0A0K2UPL5"/>
<evidence type="ECO:0000256" key="2">
    <source>
        <dbReference type="ARBA" id="ARBA00006732"/>
    </source>
</evidence>
<evidence type="ECO:0000256" key="1">
    <source>
        <dbReference type="ARBA" id="ARBA00004123"/>
    </source>
</evidence>
<reference evidence="6" key="1">
    <citation type="submission" date="2014-05" db="EMBL/GenBank/DDBJ databases">
        <authorList>
            <person name="Chronopoulou M."/>
        </authorList>
    </citation>
    <scope>NUCLEOTIDE SEQUENCE</scope>
    <source>
        <tissue evidence="6">Whole organism</tissue>
    </source>
</reference>
<dbReference type="GO" id="GO:0006351">
    <property type="term" value="P:DNA-templated transcription"/>
    <property type="evidence" value="ECO:0007669"/>
    <property type="project" value="InterPro"/>
</dbReference>
<dbReference type="GO" id="GO:0006357">
    <property type="term" value="P:regulation of transcription by RNA polymerase II"/>
    <property type="evidence" value="ECO:0007669"/>
    <property type="project" value="TreeGrafter"/>
</dbReference>
<comment type="subcellular location">
    <subcellularLocation>
        <location evidence="1">Nucleus</location>
    </subcellularLocation>
</comment>
<dbReference type="EMBL" id="HACA01022451">
    <property type="protein sequence ID" value="CDW39812.1"/>
    <property type="molecule type" value="Transcribed_RNA"/>
</dbReference>
<keyword evidence="3" id="KW-0539">Nucleus</keyword>
<feature type="domain" description="DIRP" evidence="5">
    <location>
        <begin position="166"/>
        <end position="271"/>
    </location>
</feature>
<dbReference type="GO" id="GO:0005654">
    <property type="term" value="C:nucleoplasm"/>
    <property type="evidence" value="ECO:0007669"/>
    <property type="project" value="TreeGrafter"/>
</dbReference>
<evidence type="ECO:0000256" key="4">
    <source>
        <dbReference type="SAM" id="MobiDB-lite"/>
    </source>
</evidence>
<dbReference type="InterPro" id="IPR033471">
    <property type="entry name" value="DIRP"/>
</dbReference>
<feature type="compositionally biased region" description="Acidic residues" evidence="4">
    <location>
        <begin position="23"/>
        <end position="32"/>
    </location>
</feature>
<dbReference type="InterPro" id="IPR010561">
    <property type="entry name" value="LIN-9/ALY1"/>
</dbReference>
<dbReference type="GO" id="GO:0051726">
    <property type="term" value="P:regulation of cell cycle"/>
    <property type="evidence" value="ECO:0007669"/>
    <property type="project" value="TreeGrafter"/>
</dbReference>
<dbReference type="InterPro" id="IPR045831">
    <property type="entry name" value="LIN9_C"/>
</dbReference>
<organism evidence="6">
    <name type="scientific">Lepeophtheirus salmonis</name>
    <name type="common">Salmon louse</name>
    <name type="synonym">Caligus salmonis</name>
    <dbReference type="NCBI Taxonomy" id="72036"/>
    <lineage>
        <taxon>Eukaryota</taxon>
        <taxon>Metazoa</taxon>
        <taxon>Ecdysozoa</taxon>
        <taxon>Arthropoda</taxon>
        <taxon>Crustacea</taxon>
        <taxon>Multicrustacea</taxon>
        <taxon>Hexanauplia</taxon>
        <taxon>Copepoda</taxon>
        <taxon>Siphonostomatoida</taxon>
        <taxon>Caligidae</taxon>
        <taxon>Lepeophtheirus</taxon>
    </lineage>
</organism>